<dbReference type="EMBL" id="JBIAXI010000049">
    <property type="protein sequence ID" value="MFF4779412.1"/>
    <property type="molecule type" value="Genomic_DNA"/>
</dbReference>
<accession>A0ABW6VJ73</accession>
<reference evidence="1 2" key="1">
    <citation type="submission" date="2024-10" db="EMBL/GenBank/DDBJ databases">
        <title>The Natural Products Discovery Center: Release of the First 8490 Sequenced Strains for Exploring Actinobacteria Biosynthetic Diversity.</title>
        <authorList>
            <person name="Kalkreuter E."/>
            <person name="Kautsar S.A."/>
            <person name="Yang D."/>
            <person name="Bader C.D."/>
            <person name="Teijaro C.N."/>
            <person name="Fluegel L."/>
            <person name="Davis C.M."/>
            <person name="Simpson J.R."/>
            <person name="Lauterbach L."/>
            <person name="Steele A.D."/>
            <person name="Gui C."/>
            <person name="Meng S."/>
            <person name="Li G."/>
            <person name="Viehrig K."/>
            <person name="Ye F."/>
            <person name="Su P."/>
            <person name="Kiefer A.F."/>
            <person name="Nichols A."/>
            <person name="Cepeda A.J."/>
            <person name="Yan W."/>
            <person name="Fan B."/>
            <person name="Jiang Y."/>
            <person name="Adhikari A."/>
            <person name="Zheng C.-J."/>
            <person name="Schuster L."/>
            <person name="Cowan T.M."/>
            <person name="Smanski M.J."/>
            <person name="Chevrette M.G."/>
            <person name="De Carvalho L.P.S."/>
            <person name="Shen B."/>
        </authorList>
    </citation>
    <scope>NUCLEOTIDE SEQUENCE [LARGE SCALE GENOMIC DNA]</scope>
    <source>
        <strain evidence="1 2">NPDC001281</strain>
    </source>
</reference>
<evidence type="ECO:0008006" key="3">
    <source>
        <dbReference type="Google" id="ProtNLM"/>
    </source>
</evidence>
<evidence type="ECO:0000313" key="2">
    <source>
        <dbReference type="Proteomes" id="UP001602119"/>
    </source>
</evidence>
<proteinExistence type="predicted"/>
<sequence>MADVKIKLDHSGIRALLTSPEMHTVIEGLAEQIAGTVRASVPAGTEVVVESYVTDRGAAAVVVKDREAMGWQARDGVLTRAAGAAGLEVRAR</sequence>
<organism evidence="1 2">
    <name type="scientific">Microtetraspora fusca</name>
    <dbReference type="NCBI Taxonomy" id="1997"/>
    <lineage>
        <taxon>Bacteria</taxon>
        <taxon>Bacillati</taxon>
        <taxon>Actinomycetota</taxon>
        <taxon>Actinomycetes</taxon>
        <taxon>Streptosporangiales</taxon>
        <taxon>Streptosporangiaceae</taxon>
        <taxon>Microtetraspora</taxon>
    </lineage>
</organism>
<dbReference type="Proteomes" id="UP001602119">
    <property type="component" value="Unassembled WGS sequence"/>
</dbReference>
<name>A0ABW6VJ73_MICFU</name>
<keyword evidence="2" id="KW-1185">Reference proteome</keyword>
<comment type="caution">
    <text evidence="1">The sequence shown here is derived from an EMBL/GenBank/DDBJ whole genome shotgun (WGS) entry which is preliminary data.</text>
</comment>
<protein>
    <recommendedName>
        <fullName evidence="3">HK97 gp10 family phage protein</fullName>
    </recommendedName>
</protein>
<gene>
    <name evidence="1" type="ORF">ACFY05_42015</name>
</gene>
<dbReference type="RefSeq" id="WP_387348169.1">
    <property type="nucleotide sequence ID" value="NZ_JBIAXI010000049.1"/>
</dbReference>
<evidence type="ECO:0000313" key="1">
    <source>
        <dbReference type="EMBL" id="MFF4779412.1"/>
    </source>
</evidence>